<organism evidence="1 2">
    <name type="scientific">Dermacentor silvarum</name>
    <name type="common">Tick</name>
    <dbReference type="NCBI Taxonomy" id="543639"/>
    <lineage>
        <taxon>Eukaryota</taxon>
        <taxon>Metazoa</taxon>
        <taxon>Ecdysozoa</taxon>
        <taxon>Arthropoda</taxon>
        <taxon>Chelicerata</taxon>
        <taxon>Arachnida</taxon>
        <taxon>Acari</taxon>
        <taxon>Parasitiformes</taxon>
        <taxon>Ixodida</taxon>
        <taxon>Ixodoidea</taxon>
        <taxon>Ixodidae</taxon>
        <taxon>Rhipicephalinae</taxon>
        <taxon>Dermacentor</taxon>
    </lineage>
</organism>
<evidence type="ECO:0000313" key="2">
    <source>
        <dbReference type="Proteomes" id="UP000821865"/>
    </source>
</evidence>
<name>A0ACB8DLM8_DERSI</name>
<sequence length="362" mass="39987">MSQQSPGMFTCKNGVAVVMEHRCDYIDHCGDLSDEQGCGPLPKRSAETTTSTPSNCSHGEFACLSVTHCIPASQLCDFLKQCPDGSDESHCGACDFSKDMCGLQAARTQSQPRWTRLSALMVSNNRMRFPSLPREDSSRNERGFYAAFLKTDAAVPRGRNTALMTPQLGAMGHTCRLTFYTFLPKQNLPVYISVDVVETLRDTDKVRTLKKNVLRAWEGEEQVTWKMQAVNVGNRRPGTRFYFSAGENASIDDIEYHHCHPDETKEESVNCTFEKKSGCGWYPENIADSGDWEIISGNPSFAIPDHTTGNVGRSRASTRAYLVYEVAVTRRGSPLAVAGSLGACLSSAPRTCWTAQSCRSWS</sequence>
<reference evidence="1" key="1">
    <citation type="submission" date="2020-05" db="EMBL/GenBank/DDBJ databases">
        <title>Large-scale comparative analyses of tick genomes elucidate their genetic diversity and vector capacities.</title>
        <authorList>
            <person name="Jia N."/>
            <person name="Wang J."/>
            <person name="Shi W."/>
            <person name="Du L."/>
            <person name="Sun Y."/>
            <person name="Zhan W."/>
            <person name="Jiang J."/>
            <person name="Wang Q."/>
            <person name="Zhang B."/>
            <person name="Ji P."/>
            <person name="Sakyi L.B."/>
            <person name="Cui X."/>
            <person name="Yuan T."/>
            <person name="Jiang B."/>
            <person name="Yang W."/>
            <person name="Lam T.T.-Y."/>
            <person name="Chang Q."/>
            <person name="Ding S."/>
            <person name="Wang X."/>
            <person name="Zhu J."/>
            <person name="Ruan X."/>
            <person name="Zhao L."/>
            <person name="Wei J."/>
            <person name="Que T."/>
            <person name="Du C."/>
            <person name="Cheng J."/>
            <person name="Dai P."/>
            <person name="Han X."/>
            <person name="Huang E."/>
            <person name="Gao Y."/>
            <person name="Liu J."/>
            <person name="Shao H."/>
            <person name="Ye R."/>
            <person name="Li L."/>
            <person name="Wei W."/>
            <person name="Wang X."/>
            <person name="Wang C."/>
            <person name="Yang T."/>
            <person name="Huo Q."/>
            <person name="Li W."/>
            <person name="Guo W."/>
            <person name="Chen H."/>
            <person name="Zhou L."/>
            <person name="Ni X."/>
            <person name="Tian J."/>
            <person name="Zhou Y."/>
            <person name="Sheng Y."/>
            <person name="Liu T."/>
            <person name="Pan Y."/>
            <person name="Xia L."/>
            <person name="Li J."/>
            <person name="Zhao F."/>
            <person name="Cao W."/>
        </authorList>
    </citation>
    <scope>NUCLEOTIDE SEQUENCE</scope>
    <source>
        <strain evidence="1">Dsil-2018</strain>
    </source>
</reference>
<dbReference type="Proteomes" id="UP000821865">
    <property type="component" value="Chromosome 11"/>
</dbReference>
<comment type="caution">
    <text evidence="1">The sequence shown here is derived from an EMBL/GenBank/DDBJ whole genome shotgun (WGS) entry which is preliminary data.</text>
</comment>
<dbReference type="EMBL" id="CM023480">
    <property type="protein sequence ID" value="KAH7971468.1"/>
    <property type="molecule type" value="Genomic_DNA"/>
</dbReference>
<evidence type="ECO:0000313" key="1">
    <source>
        <dbReference type="EMBL" id="KAH7971468.1"/>
    </source>
</evidence>
<protein>
    <submittedName>
        <fullName evidence="1">Uncharacterized protein</fullName>
    </submittedName>
</protein>
<keyword evidence="2" id="KW-1185">Reference proteome</keyword>
<proteinExistence type="predicted"/>
<gene>
    <name evidence="1" type="ORF">HPB49_024437</name>
</gene>
<accession>A0ACB8DLM8</accession>